<feature type="chain" id="PRO_5017831603" description="Secreted protein" evidence="1">
    <location>
        <begin position="24"/>
        <end position="71"/>
    </location>
</feature>
<dbReference type="AlphaFoldDB" id="A0A3F3PKH3"/>
<evidence type="ECO:0000313" key="2">
    <source>
        <dbReference type="EMBL" id="RDH27378.1"/>
    </source>
</evidence>
<keyword evidence="1" id="KW-0732">Signal</keyword>
<dbReference type="EMBL" id="KZ852092">
    <property type="protein sequence ID" value="RDH27378.1"/>
    <property type="molecule type" value="Genomic_DNA"/>
</dbReference>
<keyword evidence="3" id="KW-1185">Reference proteome</keyword>
<reference evidence="2 3" key="1">
    <citation type="submission" date="2018-07" db="EMBL/GenBank/DDBJ databases">
        <title>The genomes of Aspergillus section Nigri reveals drivers in fungal speciation.</title>
        <authorList>
            <consortium name="DOE Joint Genome Institute"/>
            <person name="Vesth T.C."/>
            <person name="Nybo J."/>
            <person name="Theobald S."/>
            <person name="Brandl J."/>
            <person name="Frisvad J.C."/>
            <person name="Nielsen K.F."/>
            <person name="Lyhne E.K."/>
            <person name="Kogle M.E."/>
            <person name="Kuo A."/>
            <person name="Riley R."/>
            <person name="Clum A."/>
            <person name="Nolan M."/>
            <person name="Lipzen A."/>
            <person name="Salamov A."/>
            <person name="Henrissat B."/>
            <person name="Wiebenga A."/>
            <person name="De vries R.P."/>
            <person name="Grigoriev I.V."/>
            <person name="Mortensen U.H."/>
            <person name="Andersen M.R."/>
            <person name="Baker S.E."/>
        </authorList>
    </citation>
    <scope>NUCLEOTIDE SEQUENCE [LARGE SCALE GENOMIC DNA]</scope>
    <source>
        <strain evidence="2 3">CBS 139.54b</strain>
    </source>
</reference>
<protein>
    <recommendedName>
        <fullName evidence="4">Secreted protein</fullName>
    </recommendedName>
</protein>
<evidence type="ECO:0000256" key="1">
    <source>
        <dbReference type="SAM" id="SignalP"/>
    </source>
</evidence>
<evidence type="ECO:0008006" key="4">
    <source>
        <dbReference type="Google" id="ProtNLM"/>
    </source>
</evidence>
<evidence type="ECO:0000313" key="3">
    <source>
        <dbReference type="Proteomes" id="UP000253729"/>
    </source>
</evidence>
<dbReference type="Proteomes" id="UP000253729">
    <property type="component" value="Unassembled WGS sequence"/>
</dbReference>
<organism evidence="2 3">
    <name type="scientific">Aspergillus welwitschiae</name>
    <dbReference type="NCBI Taxonomy" id="1341132"/>
    <lineage>
        <taxon>Eukaryota</taxon>
        <taxon>Fungi</taxon>
        <taxon>Dikarya</taxon>
        <taxon>Ascomycota</taxon>
        <taxon>Pezizomycotina</taxon>
        <taxon>Eurotiomycetes</taxon>
        <taxon>Eurotiomycetidae</taxon>
        <taxon>Eurotiales</taxon>
        <taxon>Aspergillaceae</taxon>
        <taxon>Aspergillus</taxon>
        <taxon>Aspergillus subgen. Circumdati</taxon>
    </lineage>
</organism>
<feature type="signal peptide" evidence="1">
    <location>
        <begin position="1"/>
        <end position="23"/>
    </location>
</feature>
<proteinExistence type="predicted"/>
<sequence length="71" mass="8319">MRPISNWQYYCHILVCSMLCVDASVTKVKSVETWLRGNKLPSNPGKWSVFPREFQFVSVLFLFLLLKHLCL</sequence>
<gene>
    <name evidence="2" type="ORF">BDQ94DRAFT_154061</name>
</gene>
<name>A0A3F3PKH3_9EURO</name>
<accession>A0A3F3PKH3</accession>
<dbReference type="GeneID" id="38136601"/>
<dbReference type="RefSeq" id="XP_026620400.1">
    <property type="nucleotide sequence ID" value="XM_026768245.1"/>
</dbReference>